<dbReference type="OrthoDB" id="2269034at2759"/>
<dbReference type="AlphaFoldDB" id="A0A9P5X3J8"/>
<evidence type="ECO:0000313" key="2">
    <source>
        <dbReference type="Proteomes" id="UP000807342"/>
    </source>
</evidence>
<reference evidence="1" key="1">
    <citation type="submission" date="2020-11" db="EMBL/GenBank/DDBJ databases">
        <authorList>
            <consortium name="DOE Joint Genome Institute"/>
            <person name="Ahrendt S."/>
            <person name="Riley R."/>
            <person name="Andreopoulos W."/>
            <person name="Labutti K."/>
            <person name="Pangilinan J."/>
            <person name="Ruiz-Duenas F.J."/>
            <person name="Barrasa J.M."/>
            <person name="Sanchez-Garcia M."/>
            <person name="Camarero S."/>
            <person name="Miyauchi S."/>
            <person name="Serrano A."/>
            <person name="Linde D."/>
            <person name="Babiker R."/>
            <person name="Drula E."/>
            <person name="Ayuso-Fernandez I."/>
            <person name="Pacheco R."/>
            <person name="Padilla G."/>
            <person name="Ferreira P."/>
            <person name="Barriuso J."/>
            <person name="Kellner H."/>
            <person name="Castanera R."/>
            <person name="Alfaro M."/>
            <person name="Ramirez L."/>
            <person name="Pisabarro A.G."/>
            <person name="Kuo A."/>
            <person name="Tritt A."/>
            <person name="Lipzen A."/>
            <person name="He G."/>
            <person name="Yan M."/>
            <person name="Ng V."/>
            <person name="Cullen D."/>
            <person name="Martin F."/>
            <person name="Rosso M.-N."/>
            <person name="Henrissat B."/>
            <person name="Hibbett D."/>
            <person name="Martinez A.T."/>
            <person name="Grigoriev I.V."/>
        </authorList>
    </citation>
    <scope>NUCLEOTIDE SEQUENCE</scope>
    <source>
        <strain evidence="1">MF-IS2</strain>
    </source>
</reference>
<proteinExistence type="predicted"/>
<protein>
    <recommendedName>
        <fullName evidence="3">F-box domain-containing protein</fullName>
    </recommendedName>
</protein>
<evidence type="ECO:0008006" key="3">
    <source>
        <dbReference type="Google" id="ProtNLM"/>
    </source>
</evidence>
<sequence length="553" mass="62302">MCLQSTCPECGYQPAPTSPSSSLMDAPVLLERSKQLDDAIARLVQERTKVLQRVNELCARTRNLPHDILSTIFRFACPSPGDFDSPPLSYTQDVQPHSNQSLPCATNAILLGAVSVFWRQVAWFTPYIWSSLCLEVDLWNVAWCVNTLRQFFLNSGGLLLSLELDFKKWQSIDGMRHVNPKVSGPLRIGAIQDIVRRYAGKLKALGLINPPSEWLQLPSDEFDRLEGFAVSWFNYPSPPLTLKAGLPPRPLPLKIPFRVHKLTLFAPPTTSIGLNWDAITDLCLYQVDYESCVELFLQCPNLLSYKCLEPKEKKGSGPSWGLLEQPAEHDGLEHLVWHFPNIGPAAFSLFMFEHLVLPSIRTLHLKVAGVAEPEECDGLASAFIRCLPSTLKSVTLEFDVFDLHDPLKRFGILRKWLVSCPVSLEYFCVLGASSCPQMLTELCSDICDDGGAISLSADTVEFLSAVDNRCRFHTWTYCLETSEEPGRGGFNPVAIIRMLRETRILGMKEFRLELPTGGPREESQDWERLFQEGLKEIYGILFKIRIGDEYFEV</sequence>
<comment type="caution">
    <text evidence="1">The sequence shown here is derived from an EMBL/GenBank/DDBJ whole genome shotgun (WGS) entry which is preliminary data.</text>
</comment>
<keyword evidence="2" id="KW-1185">Reference proteome</keyword>
<dbReference type="Proteomes" id="UP000807342">
    <property type="component" value="Unassembled WGS sequence"/>
</dbReference>
<accession>A0A9P5X3J8</accession>
<name>A0A9P5X3J8_9AGAR</name>
<dbReference type="EMBL" id="MU151479">
    <property type="protein sequence ID" value="KAF9443400.1"/>
    <property type="molecule type" value="Genomic_DNA"/>
</dbReference>
<gene>
    <name evidence="1" type="ORF">P691DRAFT_414250</name>
</gene>
<organism evidence="1 2">
    <name type="scientific">Macrolepiota fuliginosa MF-IS2</name>
    <dbReference type="NCBI Taxonomy" id="1400762"/>
    <lineage>
        <taxon>Eukaryota</taxon>
        <taxon>Fungi</taxon>
        <taxon>Dikarya</taxon>
        <taxon>Basidiomycota</taxon>
        <taxon>Agaricomycotina</taxon>
        <taxon>Agaricomycetes</taxon>
        <taxon>Agaricomycetidae</taxon>
        <taxon>Agaricales</taxon>
        <taxon>Agaricineae</taxon>
        <taxon>Agaricaceae</taxon>
        <taxon>Macrolepiota</taxon>
    </lineage>
</organism>
<evidence type="ECO:0000313" key="1">
    <source>
        <dbReference type="EMBL" id="KAF9443400.1"/>
    </source>
</evidence>